<dbReference type="Pfam" id="PF00630">
    <property type="entry name" value="Filamin"/>
    <property type="match status" value="2"/>
</dbReference>
<dbReference type="InterPro" id="IPR017868">
    <property type="entry name" value="Filamin/ABP280_repeat-like"/>
</dbReference>
<dbReference type="InterPro" id="IPR014756">
    <property type="entry name" value="Ig_E-set"/>
</dbReference>
<feature type="region of interest" description="Disordered" evidence="4">
    <location>
        <begin position="452"/>
        <end position="489"/>
    </location>
</feature>
<dbReference type="InterPro" id="IPR036872">
    <property type="entry name" value="CH_dom_sf"/>
</dbReference>
<dbReference type="Pfam" id="PF00307">
    <property type="entry name" value="CH"/>
    <property type="match status" value="1"/>
</dbReference>
<feature type="region of interest" description="Disordered" evidence="4">
    <location>
        <begin position="998"/>
        <end position="1042"/>
    </location>
</feature>
<comment type="similarity">
    <text evidence="1">Belongs to the filamin family.</text>
</comment>
<feature type="region of interest" description="Disordered" evidence="4">
    <location>
        <begin position="408"/>
        <end position="432"/>
    </location>
</feature>
<dbReference type="GO" id="GO:0051015">
    <property type="term" value="F:actin filament binding"/>
    <property type="evidence" value="ECO:0007669"/>
    <property type="project" value="InterPro"/>
</dbReference>
<evidence type="ECO:0000256" key="2">
    <source>
        <dbReference type="ARBA" id="ARBA00022737"/>
    </source>
</evidence>
<dbReference type="Proteomes" id="UP000005408">
    <property type="component" value="Unassembled WGS sequence"/>
</dbReference>
<dbReference type="EnsemblMetazoa" id="G9132.1">
    <property type="protein sequence ID" value="G9132.1:cds"/>
    <property type="gene ID" value="G9132"/>
</dbReference>
<organism evidence="6 7">
    <name type="scientific">Magallana gigas</name>
    <name type="common">Pacific oyster</name>
    <name type="synonym">Crassostrea gigas</name>
    <dbReference type="NCBI Taxonomy" id="29159"/>
    <lineage>
        <taxon>Eukaryota</taxon>
        <taxon>Metazoa</taxon>
        <taxon>Spiralia</taxon>
        <taxon>Lophotrochozoa</taxon>
        <taxon>Mollusca</taxon>
        <taxon>Bivalvia</taxon>
        <taxon>Autobranchia</taxon>
        <taxon>Pteriomorphia</taxon>
        <taxon>Ostreida</taxon>
        <taxon>Ostreoidea</taxon>
        <taxon>Ostreidae</taxon>
        <taxon>Magallana</taxon>
    </lineage>
</organism>
<dbReference type="InterPro" id="IPR044801">
    <property type="entry name" value="Filamin"/>
</dbReference>
<evidence type="ECO:0000256" key="3">
    <source>
        <dbReference type="PROSITE-ProRule" id="PRU00087"/>
    </source>
</evidence>
<dbReference type="SUPFAM" id="SSF81296">
    <property type="entry name" value="E set domains"/>
    <property type="match status" value="2"/>
</dbReference>
<feature type="compositionally biased region" description="Basic and acidic residues" evidence="4">
    <location>
        <begin position="408"/>
        <end position="418"/>
    </location>
</feature>
<feature type="compositionally biased region" description="Polar residues" evidence="4">
    <location>
        <begin position="454"/>
        <end position="469"/>
    </location>
</feature>
<evidence type="ECO:0000259" key="5">
    <source>
        <dbReference type="PROSITE" id="PS50021"/>
    </source>
</evidence>
<dbReference type="Gene3D" id="1.10.418.10">
    <property type="entry name" value="Calponin-like domain"/>
    <property type="match status" value="1"/>
</dbReference>
<evidence type="ECO:0000313" key="6">
    <source>
        <dbReference type="EnsemblMetazoa" id="G9132.1:cds"/>
    </source>
</evidence>
<name>A0A8W8NS43_MAGGI</name>
<dbReference type="GO" id="GO:0030036">
    <property type="term" value="P:actin cytoskeleton organization"/>
    <property type="evidence" value="ECO:0007669"/>
    <property type="project" value="InterPro"/>
</dbReference>
<dbReference type="PROSITE" id="PS50194">
    <property type="entry name" value="FILAMIN_REPEAT"/>
    <property type="match status" value="2"/>
</dbReference>
<dbReference type="InterPro" id="IPR013783">
    <property type="entry name" value="Ig-like_fold"/>
</dbReference>
<evidence type="ECO:0000313" key="7">
    <source>
        <dbReference type="Proteomes" id="UP000005408"/>
    </source>
</evidence>
<feature type="repeat" description="Filamin" evidence="3">
    <location>
        <begin position="1279"/>
        <end position="1374"/>
    </location>
</feature>
<evidence type="ECO:0000256" key="1">
    <source>
        <dbReference type="ARBA" id="ARBA00009238"/>
    </source>
</evidence>
<dbReference type="SMART" id="SM00557">
    <property type="entry name" value="IG_FLMN"/>
    <property type="match status" value="2"/>
</dbReference>
<keyword evidence="7" id="KW-1185">Reference proteome</keyword>
<proteinExistence type="inferred from homology"/>
<dbReference type="Gene3D" id="2.60.40.10">
    <property type="entry name" value="Immunoglobulins"/>
    <property type="match status" value="2"/>
</dbReference>
<dbReference type="InterPro" id="IPR001298">
    <property type="entry name" value="Filamin/ABP280_rpt"/>
</dbReference>
<feature type="domain" description="Calponin-homology (CH)" evidence="5">
    <location>
        <begin position="83"/>
        <end position="188"/>
    </location>
</feature>
<dbReference type="SUPFAM" id="SSF47576">
    <property type="entry name" value="Calponin-homology domain, CH-domain"/>
    <property type="match status" value="1"/>
</dbReference>
<reference evidence="6" key="1">
    <citation type="submission" date="2022-08" db="UniProtKB">
        <authorList>
            <consortium name="EnsemblMetazoa"/>
        </authorList>
    </citation>
    <scope>IDENTIFICATION</scope>
    <source>
        <strain evidence="6">05x7-T-G4-1.051#20</strain>
    </source>
</reference>
<dbReference type="PROSITE" id="PS50021">
    <property type="entry name" value="CH"/>
    <property type="match status" value="1"/>
</dbReference>
<feature type="compositionally biased region" description="Polar residues" evidence="4">
    <location>
        <begin position="1016"/>
        <end position="1030"/>
    </location>
</feature>
<sequence>MLVSQKNRRKSCVIQYCNQALCWSAFQKAVRWVVYYVCAIQYLNPVYLIQEKQKKLYHFDQFGQIVIQPKLGERIFNLFSSDNVRRRRILTWVQQTLPSHNVEDFSFSWNDGIVLCALLEAVHPGICPSFGHLKPHNRVNNCRLGLKLAQQCYGLPLDMITPEEMAIASFSIEPKLLRYVSMIKWAAESGQIRRRDHDEKNEQARKMTSFSIKGSGIVSGIVGRKARFSISAADVLGMFHLGVDIKGPKNEVYSEQIISLHQSKEIMIGAYQTQPKQGRFASIDNHVMEYMEDGVGNTYVRWKNLKLLGDSSSISVIPFNCQCTGDGAFLMTYLPISTGIHTISIKWQNAHIEGSPFKVKVYQPRDLTRRAIRDAKDKRIIFDSLSLSSIDERPHGLLKIEHEIDLNGRSKNDSEKPTGRSSRSSRMKKQFTVTKRRVIRKVISRHGEEIVIQESPSPTLSRQSSMTDTSTEEELRKSCSPSPPLNRKNIIRSTKSDKEQIIGGDDSNNIQNILEKRSETSDISAKFDTLNINDYKQVEDKKNFKRNRTSPPLAASNLTCRSFSDSMLNYDVSDCNNTKSIRPTKQLKTNFIQSKKLSSKFPSLKVLQSDSLRKSCCYFSSDLLRQNSFSSTSSASSNSNSSLGKVKKPFSLSRSFSVLNNDKYPYNKTLSRLEKIRKDKRYVVDIHIQSERSTTSMASPSTSSLSSLASPSTYSFPFDDLKRNKGMSIIDKTAQSDGQKTCVKEGNDNSQVKGKRSLDHNISKQRATTMYWLNNQTTDHFSVDSTDYDPNFLVEQFILGPSNEQNLIDFSKKESDSQNENLIDNDSSIRRNGSVLPKKTGLQRQFSEMEGTQQTLTTSMGDKLQSVKNNLTTFENHKITSEGGSKPLSKSNPTKFKSIVTVTNIVPSKVHVITPKVNANKSTQVKVNDILQESNFSSLLLDLNIRKRKQYVAIHRKMCTVATKNKGCFKRTRAFSDGELFDKYPINANNNEILHSSRQSTLDSGISEEHSKGDSKGSQTSNNRNILQQKRQNKTSPRKDLYLDPIVQIRKHNKYPHSIGKRHQKISELSFDNLSSSSDTEIFTKRSTQKKNIPCMPQYKQQENVHSKIKTVSSSEIKSSLNDFTKTTEPISIKDQKVSSLNSEKRLSTADMPDIGIGVENTERISLLHDVQSFMQLSPFSKRGAGTETEVKQNDLETKPLPYHPEIVFHTAKAVFLKETPTSHYISALCHYVAPAKTEQMFTNSLSIQLENENIESRDPVCSKFDNVSIEKHSTLRNTDLESDASCTAEGLGLAEGQVGVKNNFQIWCHSQANAAVSVTIHGPRPFSVLESSVIYTGDSLYEVTYDVAYPGYYVICIKYGEEEIAESPFLARVTY</sequence>
<dbReference type="PANTHER" id="PTHR38537:SF8">
    <property type="entry name" value="FILAMIN-A"/>
    <property type="match status" value="1"/>
</dbReference>
<dbReference type="PANTHER" id="PTHR38537">
    <property type="entry name" value="JITTERBUG, ISOFORM N"/>
    <property type="match status" value="1"/>
</dbReference>
<keyword evidence="2" id="KW-0677">Repeat</keyword>
<feature type="repeat" description="Filamin" evidence="3">
    <location>
        <begin position="202"/>
        <end position="361"/>
    </location>
</feature>
<dbReference type="InterPro" id="IPR001715">
    <property type="entry name" value="CH_dom"/>
</dbReference>
<accession>A0A8W8NS43</accession>
<feature type="region of interest" description="Disordered" evidence="4">
    <location>
        <begin position="813"/>
        <end position="834"/>
    </location>
</feature>
<protein>
    <recommendedName>
        <fullName evidence="5">Calponin-homology (CH) domain-containing protein</fullName>
    </recommendedName>
</protein>
<dbReference type="SMART" id="SM00033">
    <property type="entry name" value="CH"/>
    <property type="match status" value="1"/>
</dbReference>
<feature type="compositionally biased region" description="Basic residues" evidence="4">
    <location>
        <begin position="423"/>
        <end position="432"/>
    </location>
</feature>
<evidence type="ECO:0000256" key="4">
    <source>
        <dbReference type="SAM" id="MobiDB-lite"/>
    </source>
</evidence>